<dbReference type="Pfam" id="PF00063">
    <property type="entry name" value="Myosin_head"/>
    <property type="match status" value="1"/>
</dbReference>
<dbReference type="PANTHER" id="PTHR46256">
    <property type="entry name" value="AGAP011099-PA"/>
    <property type="match status" value="1"/>
</dbReference>
<dbReference type="EnsemblMetazoa" id="CapteT115466">
    <property type="protein sequence ID" value="CapteP115466"/>
    <property type="gene ID" value="CapteG115466"/>
</dbReference>
<dbReference type="Gene3D" id="1.10.10.820">
    <property type="match status" value="1"/>
</dbReference>
<evidence type="ECO:0000256" key="6">
    <source>
        <dbReference type="ARBA" id="ARBA00022840"/>
    </source>
</evidence>
<feature type="region of interest" description="Actin-binding" evidence="11">
    <location>
        <begin position="590"/>
        <end position="612"/>
    </location>
</feature>
<keyword evidence="9" id="KW-0206">Cytoskeleton</keyword>
<dbReference type="Gene3D" id="1.20.120.720">
    <property type="entry name" value="Myosin VI head, motor domain, U50 subdomain"/>
    <property type="match status" value="1"/>
</dbReference>
<proteinExistence type="inferred from homology"/>
<dbReference type="PRINTS" id="PR00193">
    <property type="entry name" value="MYOSINHEAVY"/>
</dbReference>
<dbReference type="EMBL" id="AMQN01000913">
    <property type="status" value="NOT_ANNOTATED_CDS"/>
    <property type="molecule type" value="Genomic_DNA"/>
</dbReference>
<dbReference type="OMA" id="MERINDY"/>
<feature type="binding site" evidence="11">
    <location>
        <begin position="98"/>
        <end position="105"/>
    </location>
    <ligand>
        <name>ATP</name>
        <dbReference type="ChEBI" id="CHEBI:30616"/>
    </ligand>
</feature>
<keyword evidence="10" id="KW-0966">Cell projection</keyword>
<dbReference type="InterPro" id="IPR001609">
    <property type="entry name" value="Myosin_head_motor_dom-like"/>
</dbReference>
<gene>
    <name evidence="13" type="ORF">CAPTEDRAFT_115466</name>
</gene>
<evidence type="ECO:0000256" key="10">
    <source>
        <dbReference type="ARBA" id="ARBA00023273"/>
    </source>
</evidence>
<dbReference type="GO" id="GO:0000146">
    <property type="term" value="F:microfilament motor activity"/>
    <property type="evidence" value="ECO:0007669"/>
    <property type="project" value="TreeGrafter"/>
</dbReference>
<dbReference type="GO" id="GO:0005524">
    <property type="term" value="F:ATP binding"/>
    <property type="evidence" value="ECO:0007669"/>
    <property type="project" value="UniProtKB-UniRule"/>
</dbReference>
<dbReference type="GO" id="GO:0016459">
    <property type="term" value="C:myosin complex"/>
    <property type="evidence" value="ECO:0007669"/>
    <property type="project" value="UniProtKB-KW"/>
</dbReference>
<evidence type="ECO:0000256" key="2">
    <source>
        <dbReference type="ARBA" id="ARBA00004316"/>
    </source>
</evidence>
<sequence>MDLGSVHDLAQLPTLDAKTLLDHIKARYHNHMIYTYIGDILIALNPFVHLNIYGPDIGARYNNLRFKSDMPPHLYAVSDSAYQNLCRTGNNQCCVISGESGAGKTESTKIVVQHITQLCKHESSALHAKIVQVNPLLEAFGNAKTAINDNSSRFGKYIEIKFNTEGGLLGGKISEYLLEKSRVVGRGKGERNFHIFYYMFAGLSPEQLKHNLLDKPEYHRNVGTTSGYHEERWVSTSGKTKHGSHKHILFVLSCFQDIQGILAILAAILHITDLEFEYDQDSDGVYIKDESIMELAADMLGLPAEELAESLISNVTDVRGEKMISLKNIASANDGRDALAKALYARLFGWIVRQINSLLKGLEMPGNCIGILDLAGFENFEVNGFEQLCINAANEQLQFYFNQNVFAWELEEYKREGIKAKDVKFTDNRSLLDLFLKTPLGFFSLLDEESRFPQASDRTLLEKLNKNLNSSKEFSCSSKSSQNQSFTINHYAGQVVYHTPGFLEKNRDHLSQNLFEVMQNSESQFVADLFSSPISGTGALENKLVLSFDVIAFKILPLSVLRDQREVGSNSKLSTLTYYTVILFPIQNSLTELMAKLLDAEPHFIRCIKPNNMKCADLFQPELVSKQLQYTGVLETIKIRRQGFATRIPFEAFMERYKLISYGLTESVLPTAKNCTNSLKRLPSKDWEVGKNKVFLKYWHAEMLNDLIREQMVRIVHCQRFARGFIDRKRVRWLRKMSQQQTHDLKVFSNQLTTQGDLTFQCVSDQQAHDVQRLQEKVGSACPEVSLIQILTSRFAKMN</sequence>
<comment type="similarity">
    <text evidence="11">Belongs to the TRAFAC class myosin-kinesin ATPase superfamily. Myosin family.</text>
</comment>
<reference evidence="14" key="3">
    <citation type="submission" date="2015-06" db="UniProtKB">
        <authorList>
            <consortium name="EnsemblMetazoa"/>
        </authorList>
    </citation>
    <scope>IDENTIFICATION</scope>
</reference>
<dbReference type="SUPFAM" id="SSF52540">
    <property type="entry name" value="P-loop containing nucleoside triphosphate hydrolases"/>
    <property type="match status" value="1"/>
</dbReference>
<evidence type="ECO:0000256" key="7">
    <source>
        <dbReference type="ARBA" id="ARBA00023123"/>
    </source>
</evidence>
<comment type="subcellular location">
    <subcellularLocation>
        <location evidence="2">Cell projection</location>
    </subcellularLocation>
    <subcellularLocation>
        <location evidence="1">Cytoplasm</location>
        <location evidence="1">Cytoskeleton</location>
    </subcellularLocation>
</comment>
<dbReference type="SMART" id="SM00242">
    <property type="entry name" value="MYSc"/>
    <property type="match status" value="1"/>
</dbReference>
<dbReference type="GO" id="GO:0030832">
    <property type="term" value="P:regulation of actin filament length"/>
    <property type="evidence" value="ECO:0007669"/>
    <property type="project" value="TreeGrafter"/>
</dbReference>
<organism evidence="13">
    <name type="scientific">Capitella teleta</name>
    <name type="common">Polychaete worm</name>
    <dbReference type="NCBI Taxonomy" id="283909"/>
    <lineage>
        <taxon>Eukaryota</taxon>
        <taxon>Metazoa</taxon>
        <taxon>Spiralia</taxon>
        <taxon>Lophotrochozoa</taxon>
        <taxon>Annelida</taxon>
        <taxon>Polychaeta</taxon>
        <taxon>Sedentaria</taxon>
        <taxon>Scolecida</taxon>
        <taxon>Capitellidae</taxon>
        <taxon>Capitella</taxon>
    </lineage>
</organism>
<dbReference type="CDD" id="cd00124">
    <property type="entry name" value="MYSc"/>
    <property type="match status" value="1"/>
</dbReference>
<evidence type="ECO:0000256" key="3">
    <source>
        <dbReference type="ARBA" id="ARBA00022490"/>
    </source>
</evidence>
<keyword evidence="15" id="KW-1185">Reference proteome</keyword>
<dbReference type="Gene3D" id="3.40.850.10">
    <property type="entry name" value="Kinesin motor domain"/>
    <property type="match status" value="1"/>
</dbReference>
<evidence type="ECO:0000313" key="14">
    <source>
        <dbReference type="EnsemblMetazoa" id="CapteP115466"/>
    </source>
</evidence>
<reference evidence="15" key="1">
    <citation type="submission" date="2012-12" db="EMBL/GenBank/DDBJ databases">
        <authorList>
            <person name="Hellsten U."/>
            <person name="Grimwood J."/>
            <person name="Chapman J.A."/>
            <person name="Shapiro H."/>
            <person name="Aerts A."/>
            <person name="Otillar R.P."/>
            <person name="Terry A.Y."/>
            <person name="Boore J.L."/>
            <person name="Simakov O."/>
            <person name="Marletaz F."/>
            <person name="Cho S.-J."/>
            <person name="Edsinger-Gonzales E."/>
            <person name="Havlak P."/>
            <person name="Kuo D.-H."/>
            <person name="Larsson T."/>
            <person name="Lv J."/>
            <person name="Arendt D."/>
            <person name="Savage R."/>
            <person name="Osoegawa K."/>
            <person name="de Jong P."/>
            <person name="Lindberg D.R."/>
            <person name="Seaver E.C."/>
            <person name="Weisblat D.A."/>
            <person name="Putnam N.H."/>
            <person name="Grigoriev I.V."/>
            <person name="Rokhsar D.S."/>
        </authorList>
    </citation>
    <scope>NUCLEOTIDE SEQUENCE</scope>
    <source>
        <strain evidence="15">I ESC-2004</strain>
    </source>
</reference>
<evidence type="ECO:0000313" key="13">
    <source>
        <dbReference type="EMBL" id="ELU10798.1"/>
    </source>
</evidence>
<keyword evidence="7 11" id="KW-0518">Myosin</keyword>
<accession>R7UVZ7</accession>
<dbReference type="InterPro" id="IPR036961">
    <property type="entry name" value="Kinesin_motor_dom_sf"/>
</dbReference>
<dbReference type="STRING" id="283909.R7UVZ7"/>
<dbReference type="InterPro" id="IPR027417">
    <property type="entry name" value="P-loop_NTPase"/>
</dbReference>
<dbReference type="PANTHER" id="PTHR46256:SF3">
    <property type="entry name" value="MYOSIN MOTOR DOMAIN-CONTAINING PROTEIN"/>
    <property type="match status" value="1"/>
</dbReference>
<keyword evidence="8 11" id="KW-0505">Motor protein</keyword>
<dbReference type="AlphaFoldDB" id="R7UVZ7"/>
<dbReference type="OrthoDB" id="2914378at2759"/>
<dbReference type="GO" id="GO:0003779">
    <property type="term" value="F:actin binding"/>
    <property type="evidence" value="ECO:0007669"/>
    <property type="project" value="UniProtKB-KW"/>
</dbReference>
<dbReference type="GO" id="GO:0004674">
    <property type="term" value="F:protein serine/threonine kinase activity"/>
    <property type="evidence" value="ECO:0007669"/>
    <property type="project" value="TreeGrafter"/>
</dbReference>
<dbReference type="PROSITE" id="PS51456">
    <property type="entry name" value="MYOSIN_MOTOR"/>
    <property type="match status" value="1"/>
</dbReference>
<dbReference type="InterPro" id="IPR052409">
    <property type="entry name" value="Myosin-III_kinase_activity"/>
</dbReference>
<evidence type="ECO:0000256" key="4">
    <source>
        <dbReference type="ARBA" id="ARBA00022737"/>
    </source>
</evidence>
<dbReference type="Gene3D" id="1.20.58.530">
    <property type="match status" value="1"/>
</dbReference>
<keyword evidence="11" id="KW-0009">Actin-binding</keyword>
<keyword evidence="6 11" id="KW-0067">ATP-binding</keyword>
<evidence type="ECO:0000313" key="15">
    <source>
        <dbReference type="Proteomes" id="UP000014760"/>
    </source>
</evidence>
<name>R7UVZ7_CAPTE</name>
<keyword evidence="3" id="KW-0963">Cytoplasm</keyword>
<evidence type="ECO:0000256" key="8">
    <source>
        <dbReference type="ARBA" id="ARBA00023175"/>
    </source>
</evidence>
<evidence type="ECO:0000256" key="11">
    <source>
        <dbReference type="PROSITE-ProRule" id="PRU00782"/>
    </source>
</evidence>
<keyword evidence="5 11" id="KW-0547">Nucleotide-binding</keyword>
<evidence type="ECO:0000256" key="5">
    <source>
        <dbReference type="ARBA" id="ARBA00022741"/>
    </source>
</evidence>
<reference evidence="13 15" key="2">
    <citation type="journal article" date="2013" name="Nature">
        <title>Insights into bilaterian evolution from three spiralian genomes.</title>
        <authorList>
            <person name="Simakov O."/>
            <person name="Marletaz F."/>
            <person name="Cho S.J."/>
            <person name="Edsinger-Gonzales E."/>
            <person name="Havlak P."/>
            <person name="Hellsten U."/>
            <person name="Kuo D.H."/>
            <person name="Larsson T."/>
            <person name="Lv J."/>
            <person name="Arendt D."/>
            <person name="Savage R."/>
            <person name="Osoegawa K."/>
            <person name="de Jong P."/>
            <person name="Grimwood J."/>
            <person name="Chapman J.A."/>
            <person name="Shapiro H."/>
            <person name="Aerts A."/>
            <person name="Otillar R.P."/>
            <person name="Terry A.Y."/>
            <person name="Boore J.L."/>
            <person name="Grigoriev I.V."/>
            <person name="Lindberg D.R."/>
            <person name="Seaver E.C."/>
            <person name="Weisblat D.A."/>
            <person name="Putnam N.H."/>
            <person name="Rokhsar D.S."/>
        </authorList>
    </citation>
    <scope>NUCLEOTIDE SEQUENCE</scope>
    <source>
        <strain evidence="13 15">I ESC-2004</strain>
    </source>
</reference>
<keyword evidence="4" id="KW-0677">Repeat</keyword>
<dbReference type="Proteomes" id="UP000014760">
    <property type="component" value="Unassembled WGS sequence"/>
</dbReference>
<dbReference type="GO" id="GO:0042995">
    <property type="term" value="C:cell projection"/>
    <property type="evidence" value="ECO:0007669"/>
    <property type="project" value="UniProtKB-SubCell"/>
</dbReference>
<evidence type="ECO:0000256" key="1">
    <source>
        <dbReference type="ARBA" id="ARBA00004245"/>
    </source>
</evidence>
<dbReference type="EMBL" id="KB297234">
    <property type="protein sequence ID" value="ELU10798.1"/>
    <property type="molecule type" value="Genomic_DNA"/>
</dbReference>
<protein>
    <recommendedName>
        <fullName evidence="12">Myosin motor domain-containing protein</fullName>
    </recommendedName>
</protein>
<dbReference type="HOGENOM" id="CLU_000192_7_5_1"/>
<feature type="domain" description="Myosin motor" evidence="12">
    <location>
        <begin position="4"/>
        <end position="709"/>
    </location>
</feature>
<evidence type="ECO:0000259" key="12">
    <source>
        <dbReference type="PROSITE" id="PS51456"/>
    </source>
</evidence>
<evidence type="ECO:0000256" key="9">
    <source>
        <dbReference type="ARBA" id="ARBA00023212"/>
    </source>
</evidence>
<dbReference type="Gene3D" id="1.20.5.4820">
    <property type="match status" value="1"/>
</dbReference>